<accession>A0A3M0DGR5</accession>
<feature type="transmembrane region" description="Helical" evidence="1">
    <location>
        <begin position="21"/>
        <end position="40"/>
    </location>
</feature>
<keyword evidence="1" id="KW-0812">Transmembrane</keyword>
<feature type="transmembrane region" description="Helical" evidence="1">
    <location>
        <begin position="176"/>
        <end position="199"/>
    </location>
</feature>
<protein>
    <submittedName>
        <fullName evidence="3">Uncharacterized protein</fullName>
    </submittedName>
</protein>
<evidence type="ECO:0000313" key="4">
    <source>
        <dbReference type="Proteomes" id="UP000277326"/>
    </source>
</evidence>
<evidence type="ECO:0000313" key="5">
    <source>
        <dbReference type="Proteomes" id="UP000282007"/>
    </source>
</evidence>
<keyword evidence="5" id="KW-1185">Reference proteome</keyword>
<evidence type="ECO:0000256" key="1">
    <source>
        <dbReference type="SAM" id="Phobius"/>
    </source>
</evidence>
<evidence type="ECO:0000313" key="3">
    <source>
        <dbReference type="EMBL" id="RMB18146.1"/>
    </source>
</evidence>
<name>A0A3M0DGR5_9EURY</name>
<keyword evidence="1" id="KW-0472">Membrane</keyword>
<feature type="transmembrane region" description="Helical" evidence="1">
    <location>
        <begin position="132"/>
        <end position="149"/>
    </location>
</feature>
<dbReference type="EMBL" id="CP034145">
    <property type="protein sequence ID" value="AZH26389.1"/>
    <property type="molecule type" value="Genomic_DNA"/>
</dbReference>
<feature type="transmembrane region" description="Helical" evidence="1">
    <location>
        <begin position="46"/>
        <end position="63"/>
    </location>
</feature>
<dbReference type="KEGG" id="haer:DU502_13890"/>
<dbReference type="Proteomes" id="UP000282007">
    <property type="component" value="Chromosome"/>
</dbReference>
<dbReference type="Proteomes" id="UP000277326">
    <property type="component" value="Unassembled WGS sequence"/>
</dbReference>
<gene>
    <name evidence="3" type="ORF">ATH50_1596</name>
    <name evidence="2" type="ORF">DU502_13890</name>
</gene>
<sequence>MPTAESGAGLRRLVEQRRLNAALGWTFVSVLCLIGVAAALNGHPLWSGFTLALVVLAVLPAVASRQLDAMLPWEVLALASVPSLGRLLVAGQTVGGVTLTGRITTYVAVAAAALILAVELDVFTPVRMSDSFAVLFVTIATVAAAGLWAEARWLSDIFLGTSLMLDGRPEHVIETALMWDFVAATVAGVLAGILFELYFRRYANTTPRYPVTSDGKRREGES</sequence>
<keyword evidence="1" id="KW-1133">Transmembrane helix</keyword>
<dbReference type="AlphaFoldDB" id="A0A3M0DGR5"/>
<dbReference type="OrthoDB" id="342532at2157"/>
<dbReference type="GeneID" id="38472398"/>
<reference evidence="2 5" key="2">
    <citation type="submission" date="2018-07" db="EMBL/GenBank/DDBJ databases">
        <title>Genome sequences of Haloplanus aerogenes JCM 16430T.</title>
        <authorList>
            <person name="Kim Y.B."/>
            <person name="Roh S.W."/>
        </authorList>
    </citation>
    <scope>NUCLEOTIDE SEQUENCE [LARGE SCALE GENOMIC DNA]</scope>
    <source>
        <strain evidence="2 5">JCM 16430</strain>
    </source>
</reference>
<feature type="transmembrane region" description="Helical" evidence="1">
    <location>
        <begin position="103"/>
        <end position="120"/>
    </location>
</feature>
<evidence type="ECO:0000313" key="2">
    <source>
        <dbReference type="EMBL" id="AZH26389.1"/>
    </source>
</evidence>
<dbReference type="EMBL" id="REFS01000003">
    <property type="protein sequence ID" value="RMB18146.1"/>
    <property type="molecule type" value="Genomic_DNA"/>
</dbReference>
<reference evidence="3" key="3">
    <citation type="submission" date="2018-10" db="EMBL/GenBank/DDBJ databases">
        <authorList>
            <person name="Whitman W."/>
            <person name="Huntemann M."/>
            <person name="Clum A."/>
            <person name="Pillay M."/>
            <person name="Palaniappan K."/>
            <person name="Varghese N."/>
            <person name="Mikhailova N."/>
            <person name="Stamatis D."/>
            <person name="Reddy T."/>
            <person name="Daum C."/>
            <person name="Shapiro N."/>
            <person name="Ivanova N."/>
            <person name="Kyrpides N."/>
            <person name="Woyke T."/>
        </authorList>
    </citation>
    <scope>NUCLEOTIDE SEQUENCE</scope>
    <source>
        <strain evidence="3">CGMCC 1.10124</strain>
    </source>
</reference>
<feature type="transmembrane region" description="Helical" evidence="1">
    <location>
        <begin position="75"/>
        <end position="97"/>
    </location>
</feature>
<proteinExistence type="predicted"/>
<organism evidence="3 4">
    <name type="scientific">Haloplanus aerogenes</name>
    <dbReference type="NCBI Taxonomy" id="660522"/>
    <lineage>
        <taxon>Archaea</taxon>
        <taxon>Methanobacteriati</taxon>
        <taxon>Methanobacteriota</taxon>
        <taxon>Stenosarchaea group</taxon>
        <taxon>Halobacteria</taxon>
        <taxon>Halobacteriales</taxon>
        <taxon>Haloferacaceae</taxon>
        <taxon>Haloplanus</taxon>
    </lineage>
</organism>
<reference evidence="3 4" key="1">
    <citation type="journal article" date="2015" name="Stand. Genomic Sci.">
        <title>Genomic Encyclopedia of Bacterial and Archaeal Type Strains, Phase III: the genomes of soil and plant-associated and newly described type strains.</title>
        <authorList>
            <person name="Whitman W.B."/>
            <person name="Woyke T."/>
            <person name="Klenk H.P."/>
            <person name="Zhou Y."/>
            <person name="Lilburn T.G."/>
            <person name="Beck B.J."/>
            <person name="De Vos P."/>
            <person name="Vandamme P."/>
            <person name="Eisen J.A."/>
            <person name="Garrity G."/>
            <person name="Hugenholtz P."/>
            <person name="Kyrpides N.C."/>
        </authorList>
    </citation>
    <scope>NUCLEOTIDE SEQUENCE [LARGE SCALE GENOMIC DNA]</scope>
    <source>
        <strain evidence="3 4">CGMCC 1.10124</strain>
    </source>
</reference>
<dbReference type="RefSeq" id="WP_121920249.1">
    <property type="nucleotide sequence ID" value="NZ_CP034145.1"/>
</dbReference>